<reference evidence="6 7" key="2">
    <citation type="submission" date="2020-08" db="EMBL/GenBank/DDBJ databases">
        <title>Stappia taiwanensis sp. nov., isolated from a coastal thermal spring.</title>
        <authorList>
            <person name="Kampfer P."/>
        </authorList>
    </citation>
    <scope>NUCLEOTIDE SEQUENCE [LARGE SCALE GENOMIC DNA]</scope>
    <source>
        <strain evidence="6 7">DSM 23284</strain>
    </source>
</reference>
<dbReference type="RefSeq" id="WP_181759172.1">
    <property type="nucleotide sequence ID" value="NZ_BMCR01000004.1"/>
</dbReference>
<dbReference type="Pfam" id="PF00126">
    <property type="entry name" value="HTH_1"/>
    <property type="match status" value="1"/>
</dbReference>
<dbReference type="PROSITE" id="PS50931">
    <property type="entry name" value="HTH_LYSR"/>
    <property type="match status" value="1"/>
</dbReference>
<keyword evidence="2" id="KW-0805">Transcription regulation</keyword>
<dbReference type="GO" id="GO:0043565">
    <property type="term" value="F:sequence-specific DNA binding"/>
    <property type="evidence" value="ECO:0007669"/>
    <property type="project" value="TreeGrafter"/>
</dbReference>
<dbReference type="InterPro" id="IPR036388">
    <property type="entry name" value="WH-like_DNA-bd_sf"/>
</dbReference>
<dbReference type="GO" id="GO:0006351">
    <property type="term" value="P:DNA-templated transcription"/>
    <property type="evidence" value="ECO:0007669"/>
    <property type="project" value="TreeGrafter"/>
</dbReference>
<dbReference type="Gene3D" id="1.10.10.10">
    <property type="entry name" value="Winged helix-like DNA-binding domain superfamily/Winged helix DNA-binding domain"/>
    <property type="match status" value="1"/>
</dbReference>
<protein>
    <submittedName>
        <fullName evidence="6">LysR family transcriptional regulator</fullName>
    </submittedName>
</protein>
<proteinExistence type="inferred from homology"/>
<dbReference type="InterPro" id="IPR058163">
    <property type="entry name" value="LysR-type_TF_proteobact-type"/>
</dbReference>
<evidence type="ECO:0000313" key="6">
    <source>
        <dbReference type="EMBL" id="MBA4610986.1"/>
    </source>
</evidence>
<sequence length="293" mass="32067">MNWDDLRIFLAVARAGQLLAAARALGVNHATVARRLSALEEDLAVKLVDRRTTGSLLTPAGERFRATAERIEAEMLGARADIGGGDIAISGTVRIGAPDGFGVAFLAPRLGTLAARHPDLTLQLVPVPRAVSLSRREADIAITVERPEHGRLVARKLVDYSLGLYASKAYLERAGMPETAQDLRTHALVGYVEDLVYASALAYADEIDRAFRPRFEIASALGQTEAVRAGAGIGILHAFIARRDPKLVPVLPEKRISRSYWLVLHESLREMRRVRVVADFIASEVERERTSFT</sequence>
<gene>
    <name evidence="6" type="ORF">H1W37_04940</name>
</gene>
<dbReference type="InterPro" id="IPR036390">
    <property type="entry name" value="WH_DNA-bd_sf"/>
</dbReference>
<dbReference type="SUPFAM" id="SSF53850">
    <property type="entry name" value="Periplasmic binding protein-like II"/>
    <property type="match status" value="1"/>
</dbReference>
<comment type="caution">
    <text evidence="6">The sequence shown here is derived from an EMBL/GenBank/DDBJ whole genome shotgun (WGS) entry which is preliminary data.</text>
</comment>
<dbReference type="PANTHER" id="PTHR30537:SF3">
    <property type="entry name" value="TRANSCRIPTIONAL REGULATORY PROTEIN"/>
    <property type="match status" value="1"/>
</dbReference>
<dbReference type="SUPFAM" id="SSF46785">
    <property type="entry name" value="Winged helix' DNA-binding domain"/>
    <property type="match status" value="1"/>
</dbReference>
<dbReference type="PANTHER" id="PTHR30537">
    <property type="entry name" value="HTH-TYPE TRANSCRIPTIONAL REGULATOR"/>
    <property type="match status" value="1"/>
</dbReference>
<name>A0A838XQX8_9HYPH</name>
<dbReference type="EMBL" id="JACEON010000003">
    <property type="protein sequence ID" value="MBA4610986.1"/>
    <property type="molecule type" value="Genomic_DNA"/>
</dbReference>
<evidence type="ECO:0000259" key="5">
    <source>
        <dbReference type="PROSITE" id="PS50931"/>
    </source>
</evidence>
<feature type="domain" description="HTH lysR-type" evidence="5">
    <location>
        <begin position="1"/>
        <end position="58"/>
    </location>
</feature>
<reference evidence="6 7" key="1">
    <citation type="submission" date="2020-07" db="EMBL/GenBank/DDBJ databases">
        <authorList>
            <person name="Li M."/>
        </authorList>
    </citation>
    <scope>NUCLEOTIDE SEQUENCE [LARGE SCALE GENOMIC DNA]</scope>
    <source>
        <strain evidence="6 7">DSM 23284</strain>
    </source>
</reference>
<evidence type="ECO:0000313" key="7">
    <source>
        <dbReference type="Proteomes" id="UP000559404"/>
    </source>
</evidence>
<dbReference type="InterPro" id="IPR000847">
    <property type="entry name" value="LysR_HTH_N"/>
</dbReference>
<evidence type="ECO:0000256" key="3">
    <source>
        <dbReference type="ARBA" id="ARBA00023125"/>
    </source>
</evidence>
<dbReference type="Pfam" id="PF03466">
    <property type="entry name" value="LysR_substrate"/>
    <property type="match status" value="1"/>
</dbReference>
<comment type="similarity">
    <text evidence="1">Belongs to the LysR transcriptional regulatory family.</text>
</comment>
<dbReference type="Gene3D" id="3.40.190.290">
    <property type="match status" value="1"/>
</dbReference>
<evidence type="ECO:0000256" key="2">
    <source>
        <dbReference type="ARBA" id="ARBA00023015"/>
    </source>
</evidence>
<keyword evidence="3" id="KW-0238">DNA-binding</keyword>
<keyword evidence="7" id="KW-1185">Reference proteome</keyword>
<dbReference type="InterPro" id="IPR005119">
    <property type="entry name" value="LysR_subst-bd"/>
</dbReference>
<dbReference type="Proteomes" id="UP000559404">
    <property type="component" value="Unassembled WGS sequence"/>
</dbReference>
<evidence type="ECO:0000256" key="4">
    <source>
        <dbReference type="ARBA" id="ARBA00023163"/>
    </source>
</evidence>
<keyword evidence="4" id="KW-0804">Transcription</keyword>
<evidence type="ECO:0000256" key="1">
    <source>
        <dbReference type="ARBA" id="ARBA00009437"/>
    </source>
</evidence>
<dbReference type="AlphaFoldDB" id="A0A838XQX8"/>
<accession>A0A838XQX8</accession>
<organism evidence="6 7">
    <name type="scientific">Stappia taiwanensis</name>
    <dbReference type="NCBI Taxonomy" id="992267"/>
    <lineage>
        <taxon>Bacteria</taxon>
        <taxon>Pseudomonadati</taxon>
        <taxon>Pseudomonadota</taxon>
        <taxon>Alphaproteobacteria</taxon>
        <taxon>Hyphomicrobiales</taxon>
        <taxon>Stappiaceae</taxon>
        <taxon>Stappia</taxon>
    </lineage>
</organism>
<dbReference type="GO" id="GO:0003700">
    <property type="term" value="F:DNA-binding transcription factor activity"/>
    <property type="evidence" value="ECO:0007669"/>
    <property type="project" value="InterPro"/>
</dbReference>